<dbReference type="Pfam" id="PF13365">
    <property type="entry name" value="Trypsin_2"/>
    <property type="match status" value="1"/>
</dbReference>
<evidence type="ECO:0000256" key="1">
    <source>
        <dbReference type="ARBA" id="ARBA00004162"/>
    </source>
</evidence>
<feature type="transmembrane region" description="Helical" evidence="10">
    <location>
        <begin position="49"/>
        <end position="71"/>
    </location>
</feature>
<dbReference type="InterPro" id="IPR001940">
    <property type="entry name" value="Peptidase_S1C"/>
</dbReference>
<comment type="similarity">
    <text evidence="2">Belongs to the peptidase S1C family.</text>
</comment>
<dbReference type="Pfam" id="PF13180">
    <property type="entry name" value="PDZ_2"/>
    <property type="match status" value="1"/>
</dbReference>
<evidence type="ECO:0000259" key="11">
    <source>
        <dbReference type="SMART" id="SM00228"/>
    </source>
</evidence>
<keyword evidence="6" id="KW-0378">Hydrolase</keyword>
<feature type="compositionally biased region" description="Polar residues" evidence="9">
    <location>
        <begin position="27"/>
        <end position="38"/>
    </location>
</feature>
<keyword evidence="10" id="KW-0472">Membrane</keyword>
<accession>A0AAC9RMX9</accession>
<dbReference type="Proteomes" id="UP000242864">
    <property type="component" value="Chromosome"/>
</dbReference>
<keyword evidence="13" id="KW-1185">Reference proteome</keyword>
<dbReference type="PANTHER" id="PTHR43343:SF3">
    <property type="entry name" value="PROTEASE DO-LIKE 8, CHLOROPLASTIC"/>
    <property type="match status" value="1"/>
</dbReference>
<protein>
    <recommendedName>
        <fullName evidence="3">Serine protease HtrA-like</fullName>
    </recommendedName>
</protein>
<evidence type="ECO:0000256" key="4">
    <source>
        <dbReference type="ARBA" id="ARBA00022670"/>
    </source>
</evidence>
<keyword evidence="5 10" id="KW-0812">Transmembrane</keyword>
<keyword evidence="7" id="KW-0720">Serine protease</keyword>
<dbReference type="Gene3D" id="2.40.10.10">
    <property type="entry name" value="Trypsin-like serine proteases"/>
    <property type="match status" value="2"/>
</dbReference>
<evidence type="ECO:0000256" key="7">
    <source>
        <dbReference type="ARBA" id="ARBA00022825"/>
    </source>
</evidence>
<name>A0AAC9RMX9_9STAP</name>
<feature type="compositionally biased region" description="Basic and acidic residues" evidence="9">
    <location>
        <begin position="1"/>
        <end position="24"/>
    </location>
</feature>
<evidence type="ECO:0000256" key="8">
    <source>
        <dbReference type="ARBA" id="ARBA00022989"/>
    </source>
</evidence>
<dbReference type="InterPro" id="IPR001478">
    <property type="entry name" value="PDZ"/>
</dbReference>
<dbReference type="KEGG" id="slz:B5P37_00930"/>
<evidence type="ECO:0000256" key="10">
    <source>
        <dbReference type="SAM" id="Phobius"/>
    </source>
</evidence>
<dbReference type="RefSeq" id="WP_085236222.1">
    <property type="nucleotide sequence ID" value="NZ_CP020773.1"/>
</dbReference>
<evidence type="ECO:0000256" key="5">
    <source>
        <dbReference type="ARBA" id="ARBA00022692"/>
    </source>
</evidence>
<comment type="subcellular location">
    <subcellularLocation>
        <location evidence="1">Cell membrane</location>
        <topology evidence="1">Single-pass membrane protein</topology>
    </subcellularLocation>
</comment>
<feature type="region of interest" description="Disordered" evidence="9">
    <location>
        <begin position="1"/>
        <end position="39"/>
    </location>
</feature>
<dbReference type="PANTHER" id="PTHR43343">
    <property type="entry name" value="PEPTIDASE S12"/>
    <property type="match status" value="1"/>
</dbReference>
<dbReference type="GO" id="GO:0005886">
    <property type="term" value="C:plasma membrane"/>
    <property type="evidence" value="ECO:0007669"/>
    <property type="project" value="UniProtKB-SubCell"/>
</dbReference>
<evidence type="ECO:0000313" key="12">
    <source>
        <dbReference type="EMBL" id="ARJ50016.1"/>
    </source>
</evidence>
<dbReference type="EMBL" id="CP020773">
    <property type="protein sequence ID" value="ARJ50016.1"/>
    <property type="molecule type" value="Genomic_DNA"/>
</dbReference>
<dbReference type="InterPro" id="IPR043504">
    <property type="entry name" value="Peptidase_S1_PA_chymotrypsin"/>
</dbReference>
<dbReference type="SUPFAM" id="SSF50494">
    <property type="entry name" value="Trypsin-like serine proteases"/>
    <property type="match status" value="1"/>
</dbReference>
<proteinExistence type="inferred from homology"/>
<keyword evidence="4 12" id="KW-0645">Protease</keyword>
<keyword evidence="8 10" id="KW-1133">Transmembrane helix</keyword>
<dbReference type="SMART" id="SM00228">
    <property type="entry name" value="PDZ"/>
    <property type="match status" value="1"/>
</dbReference>
<dbReference type="GO" id="GO:0004252">
    <property type="term" value="F:serine-type endopeptidase activity"/>
    <property type="evidence" value="ECO:0007669"/>
    <property type="project" value="InterPro"/>
</dbReference>
<reference evidence="12 13" key="1">
    <citation type="submission" date="2017-04" db="EMBL/GenBank/DDBJ databases">
        <authorList>
            <person name="Veseli I.A."/>
            <person name="Tang C."/>
            <person name="Pombert J.-F."/>
        </authorList>
    </citation>
    <scope>NUCLEOTIDE SEQUENCE [LARGE SCALE GENOMIC DNA]</scope>
    <source>
        <strain evidence="12 13">ATCC 700373</strain>
    </source>
</reference>
<dbReference type="GO" id="GO:0006508">
    <property type="term" value="P:proteolysis"/>
    <property type="evidence" value="ECO:0007669"/>
    <property type="project" value="UniProtKB-KW"/>
</dbReference>
<sequence>MRDYENEPQSKEQHPEQQPNEHRGYAQRSSTYRETPNTSRKERFPWLKVILVALIAGILGALLVVGIAGSFSNGFPWSNHNGSDVNVAHNQKGGNTLDGKSTKYKSVNEMINDQAPAIVGVINEQQAQSLDDLLQGKSTKAQPTGVGSGVVYQKNNGDAFIVTNNHVIEGASSIKVQLHNSKQVDAKLVGTDALTDIAVLKIKDRDDIKAITFGDSSKVKTGDSVFAMGNPLGLEFANTVTSGIISANERTIEADTSAGANKVTVLQTDAAINPGNSGGALVDIDGNLIGINSMKIAAPQVEGIGFAIPSNEVKIVIDSLVKHGEVKRPSIGIGMINVSDIPPQYKNNSQLDSGVYVAQVQRQGIDIKKGDIIVEIDGHKVENDTDLRSYLYKDKKPGDRIQLKINRDGKTKNVEITLTEANKAAK</sequence>
<dbReference type="InterPro" id="IPR036034">
    <property type="entry name" value="PDZ_sf"/>
</dbReference>
<dbReference type="SUPFAM" id="SSF50156">
    <property type="entry name" value="PDZ domain-like"/>
    <property type="match status" value="1"/>
</dbReference>
<gene>
    <name evidence="12" type="ORF">B5P37_00930</name>
</gene>
<dbReference type="InterPro" id="IPR051201">
    <property type="entry name" value="Chloro_Bact_Ser_Proteases"/>
</dbReference>
<evidence type="ECO:0000256" key="9">
    <source>
        <dbReference type="SAM" id="MobiDB-lite"/>
    </source>
</evidence>
<evidence type="ECO:0000313" key="13">
    <source>
        <dbReference type="Proteomes" id="UP000242864"/>
    </source>
</evidence>
<feature type="domain" description="PDZ" evidence="11">
    <location>
        <begin position="329"/>
        <end position="409"/>
    </location>
</feature>
<evidence type="ECO:0000256" key="3">
    <source>
        <dbReference type="ARBA" id="ARBA00021768"/>
    </source>
</evidence>
<evidence type="ECO:0000256" key="6">
    <source>
        <dbReference type="ARBA" id="ARBA00022801"/>
    </source>
</evidence>
<dbReference type="Gene3D" id="2.30.42.10">
    <property type="match status" value="1"/>
</dbReference>
<dbReference type="PRINTS" id="PR00834">
    <property type="entry name" value="PROTEASES2C"/>
</dbReference>
<dbReference type="AlphaFoldDB" id="A0AAC9RMX9"/>
<organism evidence="12 13">
    <name type="scientific">Staphylococcus lutrae</name>
    <dbReference type="NCBI Taxonomy" id="155085"/>
    <lineage>
        <taxon>Bacteria</taxon>
        <taxon>Bacillati</taxon>
        <taxon>Bacillota</taxon>
        <taxon>Bacilli</taxon>
        <taxon>Bacillales</taxon>
        <taxon>Staphylococcaceae</taxon>
        <taxon>Staphylococcus</taxon>
    </lineage>
</organism>
<evidence type="ECO:0000256" key="2">
    <source>
        <dbReference type="ARBA" id="ARBA00010541"/>
    </source>
</evidence>
<dbReference type="InterPro" id="IPR009003">
    <property type="entry name" value="Peptidase_S1_PA"/>
</dbReference>